<keyword evidence="3" id="KW-1185">Reference proteome</keyword>
<evidence type="ECO:0000259" key="1">
    <source>
        <dbReference type="Pfam" id="PF18701"/>
    </source>
</evidence>
<reference evidence="2 3" key="1">
    <citation type="submission" date="2019-04" db="EMBL/GenBank/DDBJ databases">
        <title>Chromosome genome assembly for Takifugu flavidus.</title>
        <authorList>
            <person name="Xiao S."/>
        </authorList>
    </citation>
    <scope>NUCLEOTIDE SEQUENCE [LARGE SCALE GENOMIC DNA]</scope>
    <source>
        <strain evidence="2">HTHZ2018</strain>
        <tissue evidence="2">Muscle</tissue>
    </source>
</reference>
<feature type="domain" description="DUF5641" evidence="1">
    <location>
        <begin position="111"/>
        <end position="204"/>
    </location>
</feature>
<dbReference type="GO" id="GO:0003676">
    <property type="term" value="F:nucleic acid binding"/>
    <property type="evidence" value="ECO:0007669"/>
    <property type="project" value="InterPro"/>
</dbReference>
<evidence type="ECO:0000313" key="2">
    <source>
        <dbReference type="EMBL" id="TWW59875.1"/>
    </source>
</evidence>
<protein>
    <recommendedName>
        <fullName evidence="1">DUF5641 domain-containing protein</fullName>
    </recommendedName>
</protein>
<accession>A0A5C6MYD6</accession>
<dbReference type="AlphaFoldDB" id="A0A5C6MYD6"/>
<name>A0A5C6MYD6_9TELE</name>
<dbReference type="Pfam" id="PF18701">
    <property type="entry name" value="DUF5641"/>
    <property type="match status" value="1"/>
</dbReference>
<proteinExistence type="predicted"/>
<sequence length="211" mass="24168">MDQIESSLVQKGVKWTFNPPAGAHHGGIWERIIRMVKRVLSSITNQQSLDDQGLVTVMCEVESILNSRPLTTVSSDPNDLEPLTPNHLLQLKVQSLLPPGIFKQEDVYARRRWRQIQYIADLFWTRWIQEYVPLMQERSKWSRIRPNFSVGDVVVIADAAAPRGSWVLGKVIEAIADSKRLVRSVRLQTRTNQLLRPISKIYLLVKANSEC</sequence>
<evidence type="ECO:0000313" key="3">
    <source>
        <dbReference type="Proteomes" id="UP000324091"/>
    </source>
</evidence>
<dbReference type="Proteomes" id="UP000324091">
    <property type="component" value="Chromosome 6"/>
</dbReference>
<dbReference type="PANTHER" id="PTHR47331:SF1">
    <property type="entry name" value="GAG-LIKE PROTEIN"/>
    <property type="match status" value="1"/>
</dbReference>
<gene>
    <name evidence="2" type="ORF">D4764_06G0014050</name>
</gene>
<dbReference type="InterPro" id="IPR040676">
    <property type="entry name" value="DUF5641"/>
</dbReference>
<dbReference type="Gene3D" id="3.30.420.10">
    <property type="entry name" value="Ribonuclease H-like superfamily/Ribonuclease H"/>
    <property type="match status" value="1"/>
</dbReference>
<comment type="caution">
    <text evidence="2">The sequence shown here is derived from an EMBL/GenBank/DDBJ whole genome shotgun (WGS) entry which is preliminary data.</text>
</comment>
<dbReference type="InterPro" id="IPR036397">
    <property type="entry name" value="RNaseH_sf"/>
</dbReference>
<dbReference type="PANTHER" id="PTHR47331">
    <property type="entry name" value="PHD-TYPE DOMAIN-CONTAINING PROTEIN"/>
    <property type="match status" value="1"/>
</dbReference>
<dbReference type="EMBL" id="RHFK02000019">
    <property type="protein sequence ID" value="TWW59875.1"/>
    <property type="molecule type" value="Genomic_DNA"/>
</dbReference>
<organism evidence="2 3">
    <name type="scientific">Takifugu flavidus</name>
    <name type="common">sansaifugu</name>
    <dbReference type="NCBI Taxonomy" id="433684"/>
    <lineage>
        <taxon>Eukaryota</taxon>
        <taxon>Metazoa</taxon>
        <taxon>Chordata</taxon>
        <taxon>Craniata</taxon>
        <taxon>Vertebrata</taxon>
        <taxon>Euteleostomi</taxon>
        <taxon>Actinopterygii</taxon>
        <taxon>Neopterygii</taxon>
        <taxon>Teleostei</taxon>
        <taxon>Neoteleostei</taxon>
        <taxon>Acanthomorphata</taxon>
        <taxon>Eupercaria</taxon>
        <taxon>Tetraodontiformes</taxon>
        <taxon>Tetradontoidea</taxon>
        <taxon>Tetraodontidae</taxon>
        <taxon>Takifugu</taxon>
    </lineage>
</organism>